<dbReference type="Pfam" id="PF00172">
    <property type="entry name" value="Zn_clus"/>
    <property type="match status" value="1"/>
</dbReference>
<name>A0ABR3PQH6_9PEZI</name>
<keyword evidence="2" id="KW-0238">DNA-binding</keyword>
<reference evidence="6 7" key="1">
    <citation type="submission" date="2024-07" db="EMBL/GenBank/DDBJ databases">
        <title>Draft sequence of the Neodothiora populina.</title>
        <authorList>
            <person name="Drown D.D."/>
            <person name="Schuette U.S."/>
            <person name="Buechlein A.B."/>
            <person name="Rusch D.R."/>
            <person name="Winton L.W."/>
            <person name="Adams G.A."/>
        </authorList>
    </citation>
    <scope>NUCLEOTIDE SEQUENCE [LARGE SCALE GENOMIC DNA]</scope>
    <source>
        <strain evidence="6 7">CPC 39397</strain>
    </source>
</reference>
<evidence type="ECO:0000313" key="6">
    <source>
        <dbReference type="EMBL" id="KAL1311792.1"/>
    </source>
</evidence>
<proteinExistence type="predicted"/>
<dbReference type="EMBL" id="JBFMKM010000001">
    <property type="protein sequence ID" value="KAL1311792.1"/>
    <property type="molecule type" value="Genomic_DNA"/>
</dbReference>
<evidence type="ECO:0000256" key="2">
    <source>
        <dbReference type="ARBA" id="ARBA00023125"/>
    </source>
</evidence>
<accession>A0ABR3PQH6</accession>
<dbReference type="PROSITE" id="PS00463">
    <property type="entry name" value="ZN2_CY6_FUNGAL_1"/>
    <property type="match status" value="1"/>
</dbReference>
<evidence type="ECO:0000259" key="5">
    <source>
        <dbReference type="PROSITE" id="PS50048"/>
    </source>
</evidence>
<dbReference type="RefSeq" id="XP_069204641.1">
    <property type="nucleotide sequence ID" value="XM_069341130.1"/>
</dbReference>
<keyword evidence="1" id="KW-0805">Transcription regulation</keyword>
<dbReference type="PANTHER" id="PTHR31069">
    <property type="entry name" value="OLEATE-ACTIVATED TRANSCRIPTION FACTOR 1-RELATED"/>
    <property type="match status" value="1"/>
</dbReference>
<dbReference type="CDD" id="cd00067">
    <property type="entry name" value="GAL4"/>
    <property type="match status" value="1"/>
</dbReference>
<keyword evidence="3" id="KW-0804">Transcription</keyword>
<gene>
    <name evidence="6" type="ORF">AAFC00_001875</name>
</gene>
<dbReference type="Proteomes" id="UP001562354">
    <property type="component" value="Unassembled WGS sequence"/>
</dbReference>
<evidence type="ECO:0000256" key="1">
    <source>
        <dbReference type="ARBA" id="ARBA00023015"/>
    </source>
</evidence>
<protein>
    <recommendedName>
        <fullName evidence="5">Zn(2)-C6 fungal-type domain-containing protein</fullName>
    </recommendedName>
</protein>
<feature type="domain" description="Zn(2)-C6 fungal-type" evidence="5">
    <location>
        <begin position="7"/>
        <end position="35"/>
    </location>
</feature>
<keyword evidence="7" id="KW-1185">Reference proteome</keyword>
<dbReference type="Pfam" id="PF11951">
    <property type="entry name" value="Fungal_trans_2"/>
    <property type="match status" value="1"/>
</dbReference>
<dbReference type="PANTHER" id="PTHR31069:SF32">
    <property type="entry name" value="ARGININE METABOLISM REGULATION PROTEIN II"/>
    <property type="match status" value="1"/>
</dbReference>
<dbReference type="InterPro" id="IPR021858">
    <property type="entry name" value="Fun_TF"/>
</dbReference>
<dbReference type="InterPro" id="IPR036864">
    <property type="entry name" value="Zn2-C6_fun-type_DNA-bd_sf"/>
</dbReference>
<dbReference type="PROSITE" id="PS50048">
    <property type="entry name" value="ZN2_CY6_FUNGAL_2"/>
    <property type="match status" value="1"/>
</dbReference>
<organism evidence="6 7">
    <name type="scientific">Neodothiora populina</name>
    <dbReference type="NCBI Taxonomy" id="2781224"/>
    <lineage>
        <taxon>Eukaryota</taxon>
        <taxon>Fungi</taxon>
        <taxon>Dikarya</taxon>
        <taxon>Ascomycota</taxon>
        <taxon>Pezizomycotina</taxon>
        <taxon>Dothideomycetes</taxon>
        <taxon>Dothideomycetidae</taxon>
        <taxon>Dothideales</taxon>
        <taxon>Dothioraceae</taxon>
        <taxon>Neodothiora</taxon>
    </lineage>
</organism>
<keyword evidence="4" id="KW-0539">Nucleus</keyword>
<dbReference type="InterPro" id="IPR001138">
    <property type="entry name" value="Zn2Cys6_DnaBD"/>
</dbReference>
<evidence type="ECO:0000256" key="3">
    <source>
        <dbReference type="ARBA" id="ARBA00023163"/>
    </source>
</evidence>
<dbReference type="GeneID" id="95975578"/>
<sequence length="700" mass="79161">MGRSAAACSTCRTRKVKCDRREPKCSPCERLKLQCGSNKVAPRLSWMEAKDVDDEQCNNEHEVSARRKALFSVAEREAECKVLLGQVNGQKVETLLQDLESFTGPHEDVHNTTLSSGPFSVFTTSVSASSIESHNEIPSDQEDQPISNTIEDDIDEVIRQSHWDEVIDVAPNRHVVDLDFFDTRSRTPVFNDSFDTLFEFPASLSIEEDIQDVDLYKDLLNSSPTEYLQRTPSPRELAMPLEIAGDFGDLAPLITNTLLVHYKEAMLQCFVPLKQEKSPWSIVHLPCAMSAYGEMALLGDTNNAKAALFFAICAMSALNLEQIQRQETGTTSQWQTAGERYRSKAKSRLQASLREQGGSVKKAKYKEVLMALLSMVTICVVSGQMEDTKSFLLDAERFIYLHGLSKRRKSKKVLMLHAIFLYLRVVQESTCISDAALQASLPNATYHELSADGSFSCRYPSLWTDRLKLSLSLDTDNLEMQLMSYPSDAAEPTIFEHVYGIPEYLFRYISHATYLANELERHHSKVANHRLDASIKALESRICSYQNPYKAMAVIGPRRSPDEFESRCSLYYDFIEAIHSALMIYYYRRVRDVNSLVLQHYVKKTIHHLLVHERKKIEQNDASANFCWPGFVAACEALDAKDRETVSKWLERSYTKSGLGSFNTARDVAEKVWAARGRSGNADMSWHDVLARGKTALILS</sequence>
<evidence type="ECO:0000313" key="7">
    <source>
        <dbReference type="Proteomes" id="UP001562354"/>
    </source>
</evidence>
<dbReference type="InterPro" id="IPR050675">
    <property type="entry name" value="OAF3"/>
</dbReference>
<comment type="caution">
    <text evidence="6">The sequence shown here is derived from an EMBL/GenBank/DDBJ whole genome shotgun (WGS) entry which is preliminary data.</text>
</comment>
<dbReference type="SMART" id="SM00066">
    <property type="entry name" value="GAL4"/>
    <property type="match status" value="1"/>
</dbReference>
<dbReference type="Gene3D" id="4.10.240.10">
    <property type="entry name" value="Zn(2)-C6 fungal-type DNA-binding domain"/>
    <property type="match status" value="1"/>
</dbReference>
<dbReference type="SUPFAM" id="SSF57701">
    <property type="entry name" value="Zn2/Cys6 DNA-binding domain"/>
    <property type="match status" value="1"/>
</dbReference>
<evidence type="ECO:0000256" key="4">
    <source>
        <dbReference type="ARBA" id="ARBA00023242"/>
    </source>
</evidence>